<name>A0A813I3H6_POLGL</name>
<proteinExistence type="predicted"/>
<organism evidence="1 2">
    <name type="scientific">Polarella glacialis</name>
    <name type="common">Dinoflagellate</name>
    <dbReference type="NCBI Taxonomy" id="89957"/>
    <lineage>
        <taxon>Eukaryota</taxon>
        <taxon>Sar</taxon>
        <taxon>Alveolata</taxon>
        <taxon>Dinophyceae</taxon>
        <taxon>Suessiales</taxon>
        <taxon>Suessiaceae</taxon>
        <taxon>Polarella</taxon>
    </lineage>
</organism>
<gene>
    <name evidence="1" type="ORF">PGLA2088_LOCUS3607</name>
</gene>
<reference evidence="1" key="1">
    <citation type="submission" date="2021-02" db="EMBL/GenBank/DDBJ databases">
        <authorList>
            <person name="Dougan E. K."/>
            <person name="Rhodes N."/>
            <person name="Thang M."/>
            <person name="Chan C."/>
        </authorList>
    </citation>
    <scope>NUCLEOTIDE SEQUENCE</scope>
</reference>
<dbReference type="InterPro" id="IPR029071">
    <property type="entry name" value="Ubiquitin-like_domsf"/>
</dbReference>
<protein>
    <submittedName>
        <fullName evidence="1">Uncharacterized protein</fullName>
    </submittedName>
</protein>
<sequence>MEEGAQELMTGTAVWLFGLGARISLNGQSGTLVLFDVASQRWQVKLETGMVISVRPSNLTRDESLIAGTRETNMREASTGNRGVQDSADAIRITAQLLSGHMFEVVMPSLCSVSDLCSTIAGELGLAWSQICLQLVSPGADLSSGSVTLLEAGLHSGDEMIVIRTRSLVGRWKGFGAFRDVWLDFNSSCDPETFNVDFESHGENRHYGDAWGWGWLGTIPAASVIEAFSFDFTSTTAPTILGLRGTLTSISGCLSADGRAITGEVKVGSLVNPLVLKKCDILQKCNCLACSED</sequence>
<comment type="caution">
    <text evidence="1">The sequence shown here is derived from an EMBL/GenBank/DDBJ whole genome shotgun (WGS) entry which is preliminary data.</text>
</comment>
<dbReference type="Proteomes" id="UP000626109">
    <property type="component" value="Unassembled WGS sequence"/>
</dbReference>
<dbReference type="EMBL" id="CAJNNW010003166">
    <property type="protein sequence ID" value="CAE8645091.1"/>
    <property type="molecule type" value="Genomic_DNA"/>
</dbReference>
<accession>A0A813I3H6</accession>
<dbReference type="SUPFAM" id="SSF54236">
    <property type="entry name" value="Ubiquitin-like"/>
    <property type="match status" value="1"/>
</dbReference>
<dbReference type="AlphaFoldDB" id="A0A813I3H6"/>
<evidence type="ECO:0000313" key="2">
    <source>
        <dbReference type="Proteomes" id="UP000626109"/>
    </source>
</evidence>
<evidence type="ECO:0000313" key="1">
    <source>
        <dbReference type="EMBL" id="CAE8645091.1"/>
    </source>
</evidence>